<keyword evidence="2" id="KW-1133">Transmembrane helix</keyword>
<organism evidence="3 4">
    <name type="scientific">Allobranchiibius huperziae</name>
    <dbReference type="NCBI Taxonomy" id="1874116"/>
    <lineage>
        <taxon>Bacteria</taxon>
        <taxon>Bacillati</taxon>
        <taxon>Actinomycetota</taxon>
        <taxon>Actinomycetes</taxon>
        <taxon>Micrococcales</taxon>
        <taxon>Dermacoccaceae</taxon>
        <taxon>Allobranchiibius</taxon>
    </lineage>
</organism>
<sequence length="506" mass="52664">MPVAVVRPTEPRVHATPGSTWRGGWGALVITALARAALAMLASLLLWSMVPVAIGWHSTVVMSNSMAPQLKTGDIVASRPIAPQDVRIGQVLLADDPDHAGRLRMHRLVAVRPDGRLTLRGDANRTDDSTPISRSAVHGVASLRSPWIGKPVFLLRTHQGAALLPILAALLVLVSAAFVFRPEDEDDDVERDGLATSTALASAVPSHLDTPRAMTPPGYAARHASAPAAPRRRSRLVLVGLSVAAIATGAALPASASSSFTDTTVNAGDAWSAADYFSCANAVQAANPYFFYPLGEQSGNTATDASGGGRNGTYQPSRAGATSGTTAGPCGTDRATTLNGSSGYISTPTYLVGPNTFSLEIWFKTTTTRGGVLMGFSDAQTGAAKTAGDRVLYITNYGQLVFGVNPGRVAYVNTAGKVNDGTWHLATATLSNAGMRLYLDGQLADSDTTVTSGRSFNGYFRIGDNDLQGFPAAPTSNFLNASIYNAALFGSALTAAQVSAHYDAAS</sequence>
<comment type="caution">
    <text evidence="3">The sequence shown here is derived from an EMBL/GenBank/DDBJ whole genome shotgun (WGS) entry which is preliminary data.</text>
</comment>
<dbReference type="Proteomes" id="UP000571817">
    <property type="component" value="Unassembled WGS sequence"/>
</dbReference>
<dbReference type="SUPFAM" id="SSF49899">
    <property type="entry name" value="Concanavalin A-like lectins/glucanases"/>
    <property type="match status" value="1"/>
</dbReference>
<gene>
    <name evidence="3" type="ORF">HNR15_002486</name>
</gene>
<dbReference type="CDD" id="cd06530">
    <property type="entry name" value="S26_SPase_I"/>
    <property type="match status" value="1"/>
</dbReference>
<dbReference type="GO" id="GO:0006465">
    <property type="term" value="P:signal peptide processing"/>
    <property type="evidence" value="ECO:0007669"/>
    <property type="project" value="InterPro"/>
</dbReference>
<name>A0A853DHN1_9MICO</name>
<feature type="compositionally biased region" description="Polar residues" evidence="1">
    <location>
        <begin position="312"/>
        <end position="326"/>
    </location>
</feature>
<dbReference type="Pfam" id="PF13385">
    <property type="entry name" value="Laminin_G_3"/>
    <property type="match status" value="1"/>
</dbReference>
<keyword evidence="2" id="KW-0812">Transmembrane</keyword>
<accession>A0A853DHN1</accession>
<dbReference type="GO" id="GO:0004252">
    <property type="term" value="F:serine-type endopeptidase activity"/>
    <property type="evidence" value="ECO:0007669"/>
    <property type="project" value="InterPro"/>
</dbReference>
<feature type="transmembrane region" description="Helical" evidence="2">
    <location>
        <begin position="160"/>
        <end position="180"/>
    </location>
</feature>
<proteinExistence type="predicted"/>
<dbReference type="InterPro" id="IPR013320">
    <property type="entry name" value="ConA-like_dom_sf"/>
</dbReference>
<dbReference type="Gene3D" id="2.60.120.200">
    <property type="match status" value="1"/>
</dbReference>
<reference evidence="3 4" key="1">
    <citation type="submission" date="2020-07" db="EMBL/GenBank/DDBJ databases">
        <title>Sequencing the genomes of 1000 actinobacteria strains.</title>
        <authorList>
            <person name="Klenk H.-P."/>
        </authorList>
    </citation>
    <scope>NUCLEOTIDE SEQUENCE [LARGE SCALE GENOMIC DNA]</scope>
    <source>
        <strain evidence="3 4">DSM 29531</strain>
    </source>
</reference>
<dbReference type="EMBL" id="JACCFW010000001">
    <property type="protein sequence ID" value="NYJ75523.1"/>
    <property type="molecule type" value="Genomic_DNA"/>
</dbReference>
<protein>
    <submittedName>
        <fullName evidence="3">Signal peptidase I</fullName>
    </submittedName>
</protein>
<evidence type="ECO:0000313" key="4">
    <source>
        <dbReference type="Proteomes" id="UP000571817"/>
    </source>
</evidence>
<evidence type="ECO:0000256" key="2">
    <source>
        <dbReference type="SAM" id="Phobius"/>
    </source>
</evidence>
<feature type="transmembrane region" description="Helical" evidence="2">
    <location>
        <begin position="25"/>
        <end position="47"/>
    </location>
</feature>
<feature type="region of interest" description="Disordered" evidence="1">
    <location>
        <begin position="200"/>
        <end position="227"/>
    </location>
</feature>
<keyword evidence="2" id="KW-0472">Membrane</keyword>
<evidence type="ECO:0000313" key="3">
    <source>
        <dbReference type="EMBL" id="NYJ75523.1"/>
    </source>
</evidence>
<keyword evidence="4" id="KW-1185">Reference proteome</keyword>
<feature type="region of interest" description="Disordered" evidence="1">
    <location>
        <begin position="302"/>
        <end position="330"/>
    </location>
</feature>
<evidence type="ECO:0000256" key="1">
    <source>
        <dbReference type="SAM" id="MobiDB-lite"/>
    </source>
</evidence>
<dbReference type="RefSeq" id="WP_179482269.1">
    <property type="nucleotide sequence ID" value="NZ_JACCFW010000001.1"/>
</dbReference>
<dbReference type="InterPro" id="IPR019533">
    <property type="entry name" value="Peptidase_S26"/>
</dbReference>
<dbReference type="AlphaFoldDB" id="A0A853DHN1"/>